<gene>
    <name evidence="2" type="ORF">Ciccas_000424</name>
</gene>
<name>A0ABD2QN01_9PLAT</name>
<sequence>MDKDKDELFDACAEAVEIRKENSAFLDLFRKSILSTDSVESKERSSSKFKRKLLSTRNYFSADLPNFSSSKSAKEHNLNEKQAKSLEEMRQIRCLLAENKDLHTKMLISK</sequence>
<dbReference type="AlphaFoldDB" id="A0ABD2QN01"/>
<feature type="compositionally biased region" description="Basic and acidic residues" evidence="1">
    <location>
        <begin position="72"/>
        <end position="84"/>
    </location>
</feature>
<dbReference type="Proteomes" id="UP001626550">
    <property type="component" value="Unassembled WGS sequence"/>
</dbReference>
<evidence type="ECO:0000313" key="3">
    <source>
        <dbReference type="Proteomes" id="UP001626550"/>
    </source>
</evidence>
<reference evidence="2 3" key="1">
    <citation type="submission" date="2024-11" db="EMBL/GenBank/DDBJ databases">
        <title>Adaptive evolution of stress response genes in parasites aligns with host niche diversity.</title>
        <authorList>
            <person name="Hahn C."/>
            <person name="Resl P."/>
        </authorList>
    </citation>
    <scope>NUCLEOTIDE SEQUENCE [LARGE SCALE GENOMIC DNA]</scope>
    <source>
        <strain evidence="2">EGGRZ-B1_66</strain>
        <tissue evidence="2">Body</tissue>
    </source>
</reference>
<feature type="region of interest" description="Disordered" evidence="1">
    <location>
        <begin position="62"/>
        <end position="84"/>
    </location>
</feature>
<comment type="caution">
    <text evidence="2">The sequence shown here is derived from an EMBL/GenBank/DDBJ whole genome shotgun (WGS) entry which is preliminary data.</text>
</comment>
<dbReference type="EMBL" id="JBJKFK010000022">
    <property type="protein sequence ID" value="KAL3320898.1"/>
    <property type="molecule type" value="Genomic_DNA"/>
</dbReference>
<protein>
    <submittedName>
        <fullName evidence="2">Uncharacterized protein</fullName>
    </submittedName>
</protein>
<evidence type="ECO:0000313" key="2">
    <source>
        <dbReference type="EMBL" id="KAL3320898.1"/>
    </source>
</evidence>
<proteinExistence type="predicted"/>
<keyword evidence="3" id="KW-1185">Reference proteome</keyword>
<evidence type="ECO:0000256" key="1">
    <source>
        <dbReference type="SAM" id="MobiDB-lite"/>
    </source>
</evidence>
<accession>A0ABD2QN01</accession>
<organism evidence="2 3">
    <name type="scientific">Cichlidogyrus casuarinus</name>
    <dbReference type="NCBI Taxonomy" id="1844966"/>
    <lineage>
        <taxon>Eukaryota</taxon>
        <taxon>Metazoa</taxon>
        <taxon>Spiralia</taxon>
        <taxon>Lophotrochozoa</taxon>
        <taxon>Platyhelminthes</taxon>
        <taxon>Monogenea</taxon>
        <taxon>Monopisthocotylea</taxon>
        <taxon>Dactylogyridea</taxon>
        <taxon>Ancyrocephalidae</taxon>
        <taxon>Cichlidogyrus</taxon>
    </lineage>
</organism>